<dbReference type="AlphaFoldDB" id="A0AAN9JTL9"/>
<accession>A0AAN9JTL9</accession>
<protein>
    <submittedName>
        <fullName evidence="4">Uncharacterized protein</fullName>
    </submittedName>
</protein>
<feature type="transmembrane region" description="Helical" evidence="2">
    <location>
        <begin position="28"/>
        <end position="49"/>
    </location>
</feature>
<proteinExistence type="predicted"/>
<feature type="chain" id="PRO_5042823973" evidence="3">
    <location>
        <begin position="21"/>
        <end position="75"/>
    </location>
</feature>
<dbReference type="Proteomes" id="UP001367508">
    <property type="component" value="Unassembled WGS sequence"/>
</dbReference>
<feature type="signal peptide" evidence="3">
    <location>
        <begin position="1"/>
        <end position="20"/>
    </location>
</feature>
<evidence type="ECO:0000256" key="3">
    <source>
        <dbReference type="SAM" id="SignalP"/>
    </source>
</evidence>
<evidence type="ECO:0000313" key="5">
    <source>
        <dbReference type="Proteomes" id="UP001367508"/>
    </source>
</evidence>
<keyword evidence="2" id="KW-0472">Membrane</keyword>
<reference evidence="4 5" key="1">
    <citation type="submission" date="2024-01" db="EMBL/GenBank/DDBJ databases">
        <title>The genomes of 5 underutilized Papilionoideae crops provide insights into root nodulation and disease resistanc.</title>
        <authorList>
            <person name="Jiang F."/>
        </authorList>
    </citation>
    <scope>NUCLEOTIDE SEQUENCE [LARGE SCALE GENOMIC DNA]</scope>
    <source>
        <strain evidence="4">LVBAO_FW01</strain>
        <tissue evidence="4">Leaves</tissue>
    </source>
</reference>
<sequence>MDLLLFVLCLLIANVLHLFATHSNSNFAALSLNVVGVSLALTCCGQLLLQQIMPSSSARMEEDKQASLQFKVRKK</sequence>
<organism evidence="4 5">
    <name type="scientific">Canavalia gladiata</name>
    <name type="common">Sword bean</name>
    <name type="synonym">Dolichos gladiatus</name>
    <dbReference type="NCBI Taxonomy" id="3824"/>
    <lineage>
        <taxon>Eukaryota</taxon>
        <taxon>Viridiplantae</taxon>
        <taxon>Streptophyta</taxon>
        <taxon>Embryophyta</taxon>
        <taxon>Tracheophyta</taxon>
        <taxon>Spermatophyta</taxon>
        <taxon>Magnoliopsida</taxon>
        <taxon>eudicotyledons</taxon>
        <taxon>Gunneridae</taxon>
        <taxon>Pentapetalae</taxon>
        <taxon>rosids</taxon>
        <taxon>fabids</taxon>
        <taxon>Fabales</taxon>
        <taxon>Fabaceae</taxon>
        <taxon>Papilionoideae</taxon>
        <taxon>50 kb inversion clade</taxon>
        <taxon>NPAAA clade</taxon>
        <taxon>indigoferoid/millettioid clade</taxon>
        <taxon>Phaseoleae</taxon>
        <taxon>Canavalia</taxon>
    </lineage>
</organism>
<evidence type="ECO:0000313" key="4">
    <source>
        <dbReference type="EMBL" id="KAK7304902.1"/>
    </source>
</evidence>
<comment type="caution">
    <text evidence="4">The sequence shown here is derived from an EMBL/GenBank/DDBJ whole genome shotgun (WGS) entry which is preliminary data.</text>
</comment>
<name>A0AAN9JTL9_CANGL</name>
<keyword evidence="2" id="KW-0812">Transmembrane</keyword>
<keyword evidence="2" id="KW-1133">Transmembrane helix</keyword>
<evidence type="ECO:0000256" key="1">
    <source>
        <dbReference type="SAM" id="MobiDB-lite"/>
    </source>
</evidence>
<gene>
    <name evidence="4" type="ORF">VNO77_42796</name>
</gene>
<evidence type="ECO:0000256" key="2">
    <source>
        <dbReference type="SAM" id="Phobius"/>
    </source>
</evidence>
<keyword evidence="3" id="KW-0732">Signal</keyword>
<keyword evidence="5" id="KW-1185">Reference proteome</keyword>
<dbReference type="EMBL" id="JAYMYQ010000011">
    <property type="protein sequence ID" value="KAK7304902.1"/>
    <property type="molecule type" value="Genomic_DNA"/>
</dbReference>
<feature type="region of interest" description="Disordered" evidence="1">
    <location>
        <begin position="56"/>
        <end position="75"/>
    </location>
</feature>